<feature type="signal peptide" evidence="1">
    <location>
        <begin position="1"/>
        <end position="16"/>
    </location>
</feature>
<evidence type="ECO:0000256" key="1">
    <source>
        <dbReference type="SAM" id="SignalP"/>
    </source>
</evidence>
<evidence type="ECO:0008006" key="4">
    <source>
        <dbReference type="Google" id="ProtNLM"/>
    </source>
</evidence>
<accession>A0ABP8GNT6</accession>
<dbReference type="RefSeq" id="WP_345212023.1">
    <property type="nucleotide sequence ID" value="NZ_BAABFT010000008.1"/>
</dbReference>
<evidence type="ECO:0000313" key="3">
    <source>
        <dbReference type="Proteomes" id="UP001500582"/>
    </source>
</evidence>
<evidence type="ECO:0000313" key="2">
    <source>
        <dbReference type="EMBL" id="GAA4327468.1"/>
    </source>
</evidence>
<organism evidence="2 3">
    <name type="scientific">Mucilaginibacter gynuensis</name>
    <dbReference type="NCBI Taxonomy" id="1302236"/>
    <lineage>
        <taxon>Bacteria</taxon>
        <taxon>Pseudomonadati</taxon>
        <taxon>Bacteroidota</taxon>
        <taxon>Sphingobacteriia</taxon>
        <taxon>Sphingobacteriales</taxon>
        <taxon>Sphingobacteriaceae</taxon>
        <taxon>Mucilaginibacter</taxon>
    </lineage>
</organism>
<feature type="chain" id="PRO_5045982147" description="Lipoprotein" evidence="1">
    <location>
        <begin position="17"/>
        <end position="110"/>
    </location>
</feature>
<reference evidence="3" key="1">
    <citation type="journal article" date="2019" name="Int. J. Syst. Evol. Microbiol.">
        <title>The Global Catalogue of Microorganisms (GCM) 10K type strain sequencing project: providing services to taxonomists for standard genome sequencing and annotation.</title>
        <authorList>
            <consortium name="The Broad Institute Genomics Platform"/>
            <consortium name="The Broad Institute Genome Sequencing Center for Infectious Disease"/>
            <person name="Wu L."/>
            <person name="Ma J."/>
        </authorList>
    </citation>
    <scope>NUCLEOTIDE SEQUENCE [LARGE SCALE GENOMIC DNA]</scope>
    <source>
        <strain evidence="3">JCM 17705</strain>
    </source>
</reference>
<sequence length="110" mass="12302">MRKTLLLALAATFALAACTKEKTCYDCALETVNYPDIADSLKYQQVTQQIPFEQCLREPGDLKDVTKTTRTLYTVDKDTIIRNGVVVDLVGGKMISVTRTTCDRNNHTVK</sequence>
<keyword evidence="1" id="KW-0732">Signal</keyword>
<proteinExistence type="predicted"/>
<name>A0ABP8GNT6_9SPHI</name>
<protein>
    <recommendedName>
        <fullName evidence="4">Lipoprotein</fullName>
    </recommendedName>
</protein>
<dbReference type="PROSITE" id="PS51257">
    <property type="entry name" value="PROKAR_LIPOPROTEIN"/>
    <property type="match status" value="1"/>
</dbReference>
<dbReference type="EMBL" id="BAABFT010000008">
    <property type="protein sequence ID" value="GAA4327468.1"/>
    <property type="molecule type" value="Genomic_DNA"/>
</dbReference>
<keyword evidence="3" id="KW-1185">Reference proteome</keyword>
<gene>
    <name evidence="2" type="ORF">GCM10023149_30870</name>
</gene>
<dbReference type="Proteomes" id="UP001500582">
    <property type="component" value="Unassembled WGS sequence"/>
</dbReference>
<comment type="caution">
    <text evidence="2">The sequence shown here is derived from an EMBL/GenBank/DDBJ whole genome shotgun (WGS) entry which is preliminary data.</text>
</comment>